<dbReference type="InterPro" id="IPR036890">
    <property type="entry name" value="HATPase_C_sf"/>
</dbReference>
<evidence type="ECO:0000256" key="2">
    <source>
        <dbReference type="ARBA" id="ARBA00004370"/>
    </source>
</evidence>
<dbReference type="GO" id="GO:0007234">
    <property type="term" value="P:osmosensory signaling via phosphorelay pathway"/>
    <property type="evidence" value="ECO:0007669"/>
    <property type="project" value="TreeGrafter"/>
</dbReference>
<accession>A0A1G4RY49</accession>
<evidence type="ECO:0000313" key="13">
    <source>
        <dbReference type="Proteomes" id="UP000198601"/>
    </source>
</evidence>
<dbReference type="Pfam" id="PF00512">
    <property type="entry name" value="HisKA"/>
    <property type="match status" value="1"/>
</dbReference>
<proteinExistence type="predicted"/>
<evidence type="ECO:0000256" key="3">
    <source>
        <dbReference type="ARBA" id="ARBA00012438"/>
    </source>
</evidence>
<dbReference type="PANTHER" id="PTHR42878:SF7">
    <property type="entry name" value="SENSOR HISTIDINE KINASE GLRK"/>
    <property type="match status" value="1"/>
</dbReference>
<keyword evidence="8" id="KW-0067">ATP-binding</keyword>
<dbReference type="InterPro" id="IPR003661">
    <property type="entry name" value="HisK_dim/P_dom"/>
</dbReference>
<dbReference type="PROSITE" id="PS50109">
    <property type="entry name" value="HIS_KIN"/>
    <property type="match status" value="1"/>
</dbReference>
<dbReference type="Proteomes" id="UP000198601">
    <property type="component" value="Unassembled WGS sequence"/>
</dbReference>
<dbReference type="Gene3D" id="1.10.287.130">
    <property type="match status" value="1"/>
</dbReference>
<keyword evidence="13" id="KW-1185">Reference proteome</keyword>
<keyword evidence="4" id="KW-0597">Phosphoprotein</keyword>
<evidence type="ECO:0000256" key="6">
    <source>
        <dbReference type="ARBA" id="ARBA00022741"/>
    </source>
</evidence>
<sequence length="586" mass="64737">MNRISHRLTFQFVAQLVLFIGVMTLGLLVLLVYIGLQTDKHAAQSPEGLPGLGHFRSSFAVKDGQAVMDAAWASALPERGGWLQVVSPEGRVLASSAAPADVPGQYAPGELFAYWKKKLSFPYALTVNRVEKDDKTYVVVYGEKRKAEQALQQTLPAFDGRTLSPAGEQALRQQHASLHIYDADGQLLHAFGEEPAVRPEAALGDRIGSSAEAGKTEAEEAVHFDPTTRQTWIVRTSDGMSAEAKEGMDRIISNAFLAYFISLAVFIPLLSYVYGVRFGRPFRAMLEFIEQLASGNYTQPPRTGKGKFRGSGNRLRKPKGSFRLFREVNESLEGLRLELAHSEQLRNRLEQTREEWITGVSHDLKTPLSSISGYAHVLESAPYSWSGEELRTIGRTLREKSDFMSELIEDLSLTYRLKNNALPLDRKPSDVNEVVRRAVVAFMNDPQAASYAITFSPSSSPVTYPIDRKWFTRIVDNMISNAIKHNPAQTAIDIAVNEEAGYGFSITIRDNGAGMDPRTLNRLFDRYYRGTNTEETTSGSGLGMTIAKQLTLAHGGEIAVRSEPGEGTEIVLRFGGAQKRLSDVNG</sequence>
<evidence type="ECO:0000256" key="9">
    <source>
        <dbReference type="ARBA" id="ARBA00023012"/>
    </source>
</evidence>
<dbReference type="EC" id="2.7.13.3" evidence="3"/>
<dbReference type="GO" id="GO:0030295">
    <property type="term" value="F:protein kinase activator activity"/>
    <property type="evidence" value="ECO:0007669"/>
    <property type="project" value="TreeGrafter"/>
</dbReference>
<organism evidence="12 13">
    <name type="scientific">Paenibacillus tianmuensis</name>
    <dbReference type="NCBI Taxonomy" id="624147"/>
    <lineage>
        <taxon>Bacteria</taxon>
        <taxon>Bacillati</taxon>
        <taxon>Bacillota</taxon>
        <taxon>Bacilli</taxon>
        <taxon>Bacillales</taxon>
        <taxon>Paenibacillaceae</taxon>
        <taxon>Paenibacillus</taxon>
    </lineage>
</organism>
<keyword evidence="7 12" id="KW-0418">Kinase</keyword>
<dbReference type="SMART" id="SM00388">
    <property type="entry name" value="HisKA"/>
    <property type="match status" value="1"/>
</dbReference>
<evidence type="ECO:0000259" key="11">
    <source>
        <dbReference type="PROSITE" id="PS50109"/>
    </source>
</evidence>
<evidence type="ECO:0000256" key="5">
    <source>
        <dbReference type="ARBA" id="ARBA00022679"/>
    </source>
</evidence>
<feature type="transmembrane region" description="Helical" evidence="10">
    <location>
        <begin position="12"/>
        <end position="36"/>
    </location>
</feature>
<keyword evidence="10" id="KW-0472">Membrane</keyword>
<evidence type="ECO:0000256" key="1">
    <source>
        <dbReference type="ARBA" id="ARBA00000085"/>
    </source>
</evidence>
<evidence type="ECO:0000256" key="8">
    <source>
        <dbReference type="ARBA" id="ARBA00022840"/>
    </source>
</evidence>
<dbReference type="Gene3D" id="3.30.565.10">
    <property type="entry name" value="Histidine kinase-like ATPase, C-terminal domain"/>
    <property type="match status" value="1"/>
</dbReference>
<dbReference type="InterPro" id="IPR050351">
    <property type="entry name" value="BphY/WalK/GraS-like"/>
</dbReference>
<dbReference type="Pfam" id="PF02518">
    <property type="entry name" value="HATPase_c"/>
    <property type="match status" value="1"/>
</dbReference>
<dbReference type="OrthoDB" id="368131at2"/>
<dbReference type="InterPro" id="IPR036097">
    <property type="entry name" value="HisK_dim/P_sf"/>
</dbReference>
<dbReference type="SUPFAM" id="SSF47384">
    <property type="entry name" value="Homodimeric domain of signal transducing histidine kinase"/>
    <property type="match status" value="1"/>
</dbReference>
<dbReference type="PANTHER" id="PTHR42878">
    <property type="entry name" value="TWO-COMPONENT HISTIDINE KINASE"/>
    <property type="match status" value="1"/>
</dbReference>
<dbReference type="GO" id="GO:0000155">
    <property type="term" value="F:phosphorelay sensor kinase activity"/>
    <property type="evidence" value="ECO:0007669"/>
    <property type="project" value="InterPro"/>
</dbReference>
<evidence type="ECO:0000256" key="7">
    <source>
        <dbReference type="ARBA" id="ARBA00022777"/>
    </source>
</evidence>
<evidence type="ECO:0000256" key="10">
    <source>
        <dbReference type="SAM" id="Phobius"/>
    </source>
</evidence>
<keyword evidence="10" id="KW-0812">Transmembrane</keyword>
<protein>
    <recommendedName>
        <fullName evidence="3">histidine kinase</fullName>
        <ecNumber evidence="3">2.7.13.3</ecNumber>
    </recommendedName>
</protein>
<dbReference type="AlphaFoldDB" id="A0A1G4RY49"/>
<keyword evidence="9" id="KW-0902">Two-component regulatory system</keyword>
<dbReference type="InterPro" id="IPR004358">
    <property type="entry name" value="Sig_transdc_His_kin-like_C"/>
</dbReference>
<dbReference type="GO" id="GO:0005524">
    <property type="term" value="F:ATP binding"/>
    <property type="evidence" value="ECO:0007669"/>
    <property type="project" value="UniProtKB-KW"/>
</dbReference>
<comment type="subcellular location">
    <subcellularLocation>
        <location evidence="2">Membrane</location>
    </subcellularLocation>
</comment>
<evidence type="ECO:0000256" key="4">
    <source>
        <dbReference type="ARBA" id="ARBA00022553"/>
    </source>
</evidence>
<dbReference type="CDD" id="cd00082">
    <property type="entry name" value="HisKA"/>
    <property type="match status" value="1"/>
</dbReference>
<name>A0A1G4RY49_9BACL</name>
<keyword evidence="6" id="KW-0547">Nucleotide-binding</keyword>
<dbReference type="InterPro" id="IPR003594">
    <property type="entry name" value="HATPase_dom"/>
</dbReference>
<keyword evidence="10" id="KW-1133">Transmembrane helix</keyword>
<dbReference type="GO" id="GO:0000156">
    <property type="term" value="F:phosphorelay response regulator activity"/>
    <property type="evidence" value="ECO:0007669"/>
    <property type="project" value="TreeGrafter"/>
</dbReference>
<dbReference type="SMART" id="SM00387">
    <property type="entry name" value="HATPase_c"/>
    <property type="match status" value="1"/>
</dbReference>
<dbReference type="RefSeq" id="WP_090673090.1">
    <property type="nucleotide sequence ID" value="NZ_FMTT01000021.1"/>
</dbReference>
<gene>
    <name evidence="12" type="ORF">SAMN04487970_10215</name>
</gene>
<dbReference type="InterPro" id="IPR005467">
    <property type="entry name" value="His_kinase_dom"/>
</dbReference>
<comment type="catalytic activity">
    <reaction evidence="1">
        <text>ATP + protein L-histidine = ADP + protein N-phospho-L-histidine.</text>
        <dbReference type="EC" id="2.7.13.3"/>
    </reaction>
</comment>
<feature type="domain" description="Histidine kinase" evidence="11">
    <location>
        <begin position="359"/>
        <end position="578"/>
    </location>
</feature>
<dbReference type="STRING" id="624147.SAMN04487970_10215"/>
<reference evidence="13" key="1">
    <citation type="submission" date="2016-10" db="EMBL/GenBank/DDBJ databases">
        <authorList>
            <person name="Varghese N."/>
            <person name="Submissions S."/>
        </authorList>
    </citation>
    <scope>NUCLEOTIDE SEQUENCE [LARGE SCALE GENOMIC DNA]</scope>
    <source>
        <strain evidence="13">CGMCC 1.8946</strain>
    </source>
</reference>
<dbReference type="EMBL" id="FMTT01000021">
    <property type="protein sequence ID" value="SCW61883.1"/>
    <property type="molecule type" value="Genomic_DNA"/>
</dbReference>
<keyword evidence="5" id="KW-0808">Transferase</keyword>
<dbReference type="CDD" id="cd00075">
    <property type="entry name" value="HATPase"/>
    <property type="match status" value="1"/>
</dbReference>
<dbReference type="SUPFAM" id="SSF55874">
    <property type="entry name" value="ATPase domain of HSP90 chaperone/DNA topoisomerase II/histidine kinase"/>
    <property type="match status" value="1"/>
</dbReference>
<dbReference type="PRINTS" id="PR00344">
    <property type="entry name" value="BCTRLSENSOR"/>
</dbReference>
<evidence type="ECO:0000313" key="12">
    <source>
        <dbReference type="EMBL" id="SCW61883.1"/>
    </source>
</evidence>
<feature type="transmembrane region" description="Helical" evidence="10">
    <location>
        <begin position="256"/>
        <end position="275"/>
    </location>
</feature>